<keyword evidence="3" id="KW-0256">Endoplasmic reticulum</keyword>
<sequence length="244" mass="27162">MRIPMEQVNDDFCDCPDGSDEPGTSACPTGSFYCQLQILGLPPQSVSASKVNDGICDCCDGSDEWGENLLPDYIRIKEGEKLGAVFHAPCPNKCKVIMDVQRKEQLKRERGQKLQKDYIRQAAKDLTEAEKKKYGPSGVFYPLSKQCFNLDVNDYLYKVCPFSKVEQKSGNVNPINLGRNPGAVVTDAGRFLLLMDNGDTKLCPFSIARRSKIYLVCDVEEILLKVTESELCEYTFTLSTPAAC</sequence>
<keyword evidence="7" id="KW-1185">Reference proteome</keyword>
<dbReference type="InterPro" id="IPR028146">
    <property type="entry name" value="PRKCSH_N"/>
</dbReference>
<keyword evidence="4" id="KW-1015">Disulfide bond</keyword>
<dbReference type="EMBL" id="BLXT01001370">
    <property type="protein sequence ID" value="GFN85119.1"/>
    <property type="molecule type" value="Genomic_DNA"/>
</dbReference>
<comment type="caution">
    <text evidence="6">The sequence shown here is derived from an EMBL/GenBank/DDBJ whole genome shotgun (WGS) entry which is preliminary data.</text>
</comment>
<keyword evidence="2" id="KW-0732">Signal</keyword>
<dbReference type="Gene3D" id="4.10.400.10">
    <property type="entry name" value="Low-density Lipoprotein Receptor"/>
    <property type="match status" value="1"/>
</dbReference>
<dbReference type="Pfam" id="PF12999">
    <property type="entry name" value="PRKCSH-like"/>
    <property type="match status" value="1"/>
</dbReference>
<evidence type="ECO:0000256" key="3">
    <source>
        <dbReference type="ARBA" id="ARBA00022824"/>
    </source>
</evidence>
<name>A0AAV3YRQ3_9GAST</name>
<dbReference type="PROSITE" id="PS51914">
    <property type="entry name" value="MRH"/>
    <property type="match status" value="1"/>
</dbReference>
<dbReference type="SUPFAM" id="SSF57424">
    <property type="entry name" value="LDL receptor-like module"/>
    <property type="match status" value="1"/>
</dbReference>
<dbReference type="Gene3D" id="2.70.130.10">
    <property type="entry name" value="Mannose-6-phosphate receptor binding domain"/>
    <property type="match status" value="1"/>
</dbReference>
<evidence type="ECO:0000256" key="4">
    <source>
        <dbReference type="ARBA" id="ARBA00023157"/>
    </source>
</evidence>
<reference evidence="6 7" key="1">
    <citation type="journal article" date="2021" name="Elife">
        <title>Chloroplast acquisition without the gene transfer in kleptoplastic sea slugs, Plakobranchus ocellatus.</title>
        <authorList>
            <person name="Maeda T."/>
            <person name="Takahashi S."/>
            <person name="Yoshida T."/>
            <person name="Shimamura S."/>
            <person name="Takaki Y."/>
            <person name="Nagai Y."/>
            <person name="Toyoda A."/>
            <person name="Suzuki Y."/>
            <person name="Arimoto A."/>
            <person name="Ishii H."/>
            <person name="Satoh N."/>
            <person name="Nishiyama T."/>
            <person name="Hasebe M."/>
            <person name="Maruyama T."/>
            <person name="Minagawa J."/>
            <person name="Obokata J."/>
            <person name="Shigenobu S."/>
        </authorList>
    </citation>
    <scope>NUCLEOTIDE SEQUENCE [LARGE SCALE GENOMIC DNA]</scope>
</reference>
<evidence type="ECO:0000256" key="2">
    <source>
        <dbReference type="ARBA" id="ARBA00022729"/>
    </source>
</evidence>
<dbReference type="Pfam" id="PF13015">
    <property type="entry name" value="PRKCSH_1"/>
    <property type="match status" value="1"/>
</dbReference>
<dbReference type="InterPro" id="IPR039794">
    <property type="entry name" value="Gtb1-like"/>
</dbReference>
<accession>A0AAV3YRQ3</accession>
<protein>
    <recommendedName>
        <fullName evidence="1">Glucosidase 2 subunit beta</fullName>
    </recommendedName>
</protein>
<dbReference type="PANTHER" id="PTHR12630">
    <property type="entry name" value="N-LINKED OLIGOSACCHARIDE PROCESSING"/>
    <property type="match status" value="1"/>
</dbReference>
<organism evidence="6 7">
    <name type="scientific">Plakobranchus ocellatus</name>
    <dbReference type="NCBI Taxonomy" id="259542"/>
    <lineage>
        <taxon>Eukaryota</taxon>
        <taxon>Metazoa</taxon>
        <taxon>Spiralia</taxon>
        <taxon>Lophotrochozoa</taxon>
        <taxon>Mollusca</taxon>
        <taxon>Gastropoda</taxon>
        <taxon>Heterobranchia</taxon>
        <taxon>Euthyneura</taxon>
        <taxon>Panpulmonata</taxon>
        <taxon>Sacoglossa</taxon>
        <taxon>Placobranchoidea</taxon>
        <taxon>Plakobranchidae</taxon>
        <taxon>Plakobranchus</taxon>
    </lineage>
</organism>
<dbReference type="GO" id="GO:0006491">
    <property type="term" value="P:N-glycan processing"/>
    <property type="evidence" value="ECO:0007669"/>
    <property type="project" value="TreeGrafter"/>
</dbReference>
<gene>
    <name evidence="6" type="ORF">PoB_001162500</name>
</gene>
<proteinExistence type="predicted"/>
<evidence type="ECO:0000313" key="7">
    <source>
        <dbReference type="Proteomes" id="UP000735302"/>
    </source>
</evidence>
<dbReference type="GO" id="GO:0017177">
    <property type="term" value="C:glucosidase II complex"/>
    <property type="evidence" value="ECO:0007669"/>
    <property type="project" value="TreeGrafter"/>
</dbReference>
<dbReference type="AlphaFoldDB" id="A0AAV3YRQ3"/>
<dbReference type="InterPro" id="IPR036607">
    <property type="entry name" value="PRKCSH"/>
</dbReference>
<dbReference type="InterPro" id="IPR036055">
    <property type="entry name" value="LDL_receptor-like_sf"/>
</dbReference>
<evidence type="ECO:0000259" key="5">
    <source>
        <dbReference type="PROSITE" id="PS51914"/>
    </source>
</evidence>
<feature type="domain" description="MRH" evidence="5">
    <location>
        <begin position="145"/>
        <end position="244"/>
    </location>
</feature>
<dbReference type="InterPro" id="IPR044865">
    <property type="entry name" value="MRH_dom"/>
</dbReference>
<dbReference type="InterPro" id="IPR009011">
    <property type="entry name" value="Man6P_isomerase_rcpt-bd_dom_sf"/>
</dbReference>
<evidence type="ECO:0000313" key="6">
    <source>
        <dbReference type="EMBL" id="GFN85119.1"/>
    </source>
</evidence>
<dbReference type="SUPFAM" id="SSF50911">
    <property type="entry name" value="Mannose 6-phosphate receptor domain"/>
    <property type="match status" value="1"/>
</dbReference>
<evidence type="ECO:0000256" key="1">
    <source>
        <dbReference type="ARBA" id="ARBA00022387"/>
    </source>
</evidence>
<dbReference type="Proteomes" id="UP000735302">
    <property type="component" value="Unassembled WGS sequence"/>
</dbReference>
<dbReference type="PANTHER" id="PTHR12630:SF1">
    <property type="entry name" value="GLUCOSIDASE 2 SUBUNIT BETA"/>
    <property type="match status" value="1"/>
</dbReference>